<name>A0ABN3HDH7_9ACTN</name>
<dbReference type="Proteomes" id="UP001501170">
    <property type="component" value="Unassembled WGS sequence"/>
</dbReference>
<keyword evidence="2" id="KW-1185">Reference proteome</keyword>
<dbReference type="InterPro" id="IPR035901">
    <property type="entry name" value="GIY-YIG_endonuc_sf"/>
</dbReference>
<evidence type="ECO:0000313" key="2">
    <source>
        <dbReference type="Proteomes" id="UP001501170"/>
    </source>
</evidence>
<comment type="caution">
    <text evidence="1">The sequence shown here is derived from an EMBL/GenBank/DDBJ whole genome shotgun (WGS) entry which is preliminary data.</text>
</comment>
<reference evidence="1 2" key="1">
    <citation type="journal article" date="2019" name="Int. J. Syst. Evol. Microbiol.">
        <title>The Global Catalogue of Microorganisms (GCM) 10K type strain sequencing project: providing services to taxonomists for standard genome sequencing and annotation.</title>
        <authorList>
            <consortium name="The Broad Institute Genomics Platform"/>
            <consortium name="The Broad Institute Genome Sequencing Center for Infectious Disease"/>
            <person name="Wu L."/>
            <person name="Ma J."/>
        </authorList>
    </citation>
    <scope>NUCLEOTIDE SEQUENCE [LARGE SCALE GENOMIC DNA]</scope>
    <source>
        <strain evidence="1 2">JCM 16227</strain>
    </source>
</reference>
<gene>
    <name evidence="1" type="ORF">GCM10009855_13940</name>
</gene>
<protein>
    <recommendedName>
        <fullName evidence="3">GIY-YIG domain-containing protein</fullName>
    </recommendedName>
</protein>
<organism evidence="1 2">
    <name type="scientific">Gordonia cholesterolivorans</name>
    <dbReference type="NCBI Taxonomy" id="559625"/>
    <lineage>
        <taxon>Bacteria</taxon>
        <taxon>Bacillati</taxon>
        <taxon>Actinomycetota</taxon>
        <taxon>Actinomycetes</taxon>
        <taxon>Mycobacteriales</taxon>
        <taxon>Gordoniaceae</taxon>
        <taxon>Gordonia</taxon>
    </lineage>
</organism>
<proteinExistence type="predicted"/>
<evidence type="ECO:0000313" key="1">
    <source>
        <dbReference type="EMBL" id="GAA2375864.1"/>
    </source>
</evidence>
<dbReference type="CDD" id="cd00719">
    <property type="entry name" value="GIY-YIG_SF"/>
    <property type="match status" value="1"/>
</dbReference>
<dbReference type="SUPFAM" id="SSF82771">
    <property type="entry name" value="GIY-YIG endonuclease"/>
    <property type="match status" value="1"/>
</dbReference>
<accession>A0ABN3HDH7</accession>
<evidence type="ECO:0008006" key="3">
    <source>
        <dbReference type="Google" id="ProtNLM"/>
    </source>
</evidence>
<sequence>MGSQGVATYNEPDDGFTVPDRSALPTAFVQGFRKLLDQALRTKVPGQKKSIGASAGIYAFYDYDDEPIYVGQTVETLGTRVGRHMRGQRTDTVAYHVLDPMEVATLHLYPAEHLRPAKGDSDEVKAQKKAAVNAMEYSVYYHAIRESKYGSILNEKIPQPTPVMTPEELGEPYKFNLIPEGMREVRSHPDTRIARRAHTLAQLAGVCEDRGEVTEGLRRVIVVQAVRLADLASARLAYAEGRARPSRDIFAATKLVGNILEEFDRKKATGESDDDDD</sequence>
<dbReference type="RefSeq" id="WP_346075594.1">
    <property type="nucleotide sequence ID" value="NZ_BAAARB010000005.1"/>
</dbReference>
<dbReference type="EMBL" id="BAAARB010000005">
    <property type="protein sequence ID" value="GAA2375864.1"/>
    <property type="molecule type" value="Genomic_DNA"/>
</dbReference>